<reference evidence="12" key="1">
    <citation type="journal article" date="2014" name="Int. J. Syst. Evol. Microbiol.">
        <title>Complete genome sequence of Corynebacterium casei LMG S-19264T (=DSM 44701T), isolated from a smear-ripened cheese.</title>
        <authorList>
            <consortium name="US DOE Joint Genome Institute (JGI-PGF)"/>
            <person name="Walter F."/>
            <person name="Albersmeier A."/>
            <person name="Kalinowski J."/>
            <person name="Ruckert C."/>
        </authorList>
    </citation>
    <scope>NUCLEOTIDE SEQUENCE</scope>
    <source>
        <strain evidence="12">KCTC 12711</strain>
    </source>
</reference>
<dbReference type="InterPro" id="IPR033940">
    <property type="entry name" value="IPMI_Swivel"/>
</dbReference>
<evidence type="ECO:0000256" key="8">
    <source>
        <dbReference type="ARBA" id="ARBA00023239"/>
    </source>
</evidence>
<dbReference type="FunFam" id="3.20.19.10:FF:000003">
    <property type="entry name" value="3-isopropylmalate dehydratase small subunit"/>
    <property type="match status" value="1"/>
</dbReference>
<dbReference type="HAMAP" id="MF_01031">
    <property type="entry name" value="LeuD_type1"/>
    <property type="match status" value="1"/>
</dbReference>
<comment type="function">
    <text evidence="2 10">Catalyzes the isomerization between 2-isopropylmalate and 3-isopropylmalate, via the formation of 2-isopropylmaleate.</text>
</comment>
<dbReference type="GO" id="GO:0009316">
    <property type="term" value="C:3-isopropylmalate dehydratase complex"/>
    <property type="evidence" value="ECO:0007669"/>
    <property type="project" value="InterPro"/>
</dbReference>
<dbReference type="GO" id="GO:0003861">
    <property type="term" value="F:3-isopropylmalate dehydratase activity"/>
    <property type="evidence" value="ECO:0007669"/>
    <property type="project" value="UniProtKB-UniRule"/>
</dbReference>
<accession>A0A918S2K2</accession>
<evidence type="ECO:0000256" key="1">
    <source>
        <dbReference type="ARBA" id="ARBA00000491"/>
    </source>
</evidence>
<dbReference type="InterPro" id="IPR015928">
    <property type="entry name" value="Aconitase/3IPM_dehydase_swvl"/>
</dbReference>
<reference evidence="12" key="2">
    <citation type="submission" date="2020-09" db="EMBL/GenBank/DDBJ databases">
        <authorList>
            <person name="Sun Q."/>
            <person name="Kim S."/>
        </authorList>
    </citation>
    <scope>NUCLEOTIDE SEQUENCE</scope>
    <source>
        <strain evidence="12">KCTC 12711</strain>
    </source>
</reference>
<evidence type="ECO:0000256" key="3">
    <source>
        <dbReference type="ARBA" id="ARBA00004729"/>
    </source>
</evidence>
<dbReference type="AlphaFoldDB" id="A0A918S2K2"/>
<dbReference type="PANTHER" id="PTHR43345">
    <property type="entry name" value="3-ISOPROPYLMALATE DEHYDRATASE SMALL SUBUNIT 2-RELATED-RELATED"/>
    <property type="match status" value="1"/>
</dbReference>
<dbReference type="InterPro" id="IPR004431">
    <property type="entry name" value="3-IsopropMal_deHydase_ssu"/>
</dbReference>
<evidence type="ECO:0000256" key="5">
    <source>
        <dbReference type="ARBA" id="ARBA00011271"/>
    </source>
</evidence>
<evidence type="ECO:0000259" key="11">
    <source>
        <dbReference type="Pfam" id="PF00694"/>
    </source>
</evidence>
<dbReference type="NCBIfam" id="TIGR00171">
    <property type="entry name" value="leuD"/>
    <property type="match status" value="1"/>
</dbReference>
<dbReference type="CDD" id="cd01577">
    <property type="entry name" value="IPMI_Swivel"/>
    <property type="match status" value="1"/>
</dbReference>
<evidence type="ECO:0000256" key="10">
    <source>
        <dbReference type="HAMAP-Rule" id="MF_01031"/>
    </source>
</evidence>
<dbReference type="InterPro" id="IPR000573">
    <property type="entry name" value="AconitaseA/IPMdHydase_ssu_swvl"/>
</dbReference>
<keyword evidence="6 10" id="KW-0432">Leucine biosynthesis</keyword>
<evidence type="ECO:0000256" key="4">
    <source>
        <dbReference type="ARBA" id="ARBA00009845"/>
    </source>
</evidence>
<dbReference type="Gene3D" id="3.20.19.10">
    <property type="entry name" value="Aconitase, domain 4"/>
    <property type="match status" value="1"/>
</dbReference>
<keyword evidence="9 10" id="KW-0100">Branched-chain amino acid biosynthesis</keyword>
<keyword evidence="8 10" id="KW-0456">Lyase</keyword>
<dbReference type="Pfam" id="PF00694">
    <property type="entry name" value="Aconitase_C"/>
    <property type="match status" value="1"/>
</dbReference>
<evidence type="ECO:0000256" key="6">
    <source>
        <dbReference type="ARBA" id="ARBA00022430"/>
    </source>
</evidence>
<dbReference type="GO" id="GO:0009098">
    <property type="term" value="P:L-leucine biosynthetic process"/>
    <property type="evidence" value="ECO:0007669"/>
    <property type="project" value="UniProtKB-UniRule"/>
</dbReference>
<dbReference type="Proteomes" id="UP000614811">
    <property type="component" value="Unassembled WGS sequence"/>
</dbReference>
<evidence type="ECO:0000256" key="9">
    <source>
        <dbReference type="ARBA" id="ARBA00023304"/>
    </source>
</evidence>
<gene>
    <name evidence="10 12" type="primary">leuD</name>
    <name evidence="12" type="ORF">GCM10008090_34650</name>
</gene>
<dbReference type="NCBIfam" id="NF002458">
    <property type="entry name" value="PRK01641.1"/>
    <property type="match status" value="1"/>
</dbReference>
<dbReference type="PANTHER" id="PTHR43345:SF5">
    <property type="entry name" value="3-ISOPROPYLMALATE DEHYDRATASE SMALL SUBUNIT"/>
    <property type="match status" value="1"/>
</dbReference>
<evidence type="ECO:0000313" key="13">
    <source>
        <dbReference type="Proteomes" id="UP000614811"/>
    </source>
</evidence>
<dbReference type="RefSeq" id="WP_189402977.1">
    <property type="nucleotide sequence ID" value="NZ_BMXA01000010.1"/>
</dbReference>
<organism evidence="12 13">
    <name type="scientific">Arenicella chitinivorans</name>
    <dbReference type="NCBI Taxonomy" id="1329800"/>
    <lineage>
        <taxon>Bacteria</taxon>
        <taxon>Pseudomonadati</taxon>
        <taxon>Pseudomonadota</taxon>
        <taxon>Gammaproteobacteria</taxon>
        <taxon>Arenicellales</taxon>
        <taxon>Arenicellaceae</taxon>
        <taxon>Arenicella</taxon>
    </lineage>
</organism>
<comment type="similarity">
    <text evidence="4 10">Belongs to the LeuD family. LeuD type 1 subfamily.</text>
</comment>
<dbReference type="SUPFAM" id="SSF52016">
    <property type="entry name" value="LeuD/IlvD-like"/>
    <property type="match status" value="1"/>
</dbReference>
<evidence type="ECO:0000256" key="2">
    <source>
        <dbReference type="ARBA" id="ARBA00002695"/>
    </source>
</evidence>
<comment type="catalytic activity">
    <reaction evidence="1 10">
        <text>(2R,3S)-3-isopropylmalate = (2S)-2-isopropylmalate</text>
        <dbReference type="Rhea" id="RHEA:32287"/>
        <dbReference type="ChEBI" id="CHEBI:1178"/>
        <dbReference type="ChEBI" id="CHEBI:35121"/>
        <dbReference type="EC" id="4.2.1.33"/>
    </reaction>
</comment>
<keyword evidence="7 10" id="KW-0028">Amino-acid biosynthesis</keyword>
<comment type="caution">
    <text evidence="12">The sequence shown here is derived from an EMBL/GenBank/DDBJ whole genome shotgun (WGS) entry which is preliminary data.</text>
</comment>
<dbReference type="EMBL" id="BMXA01000010">
    <property type="protein sequence ID" value="GHA21801.1"/>
    <property type="molecule type" value="Genomic_DNA"/>
</dbReference>
<feature type="domain" description="Aconitase A/isopropylmalate dehydratase small subunit swivel" evidence="11">
    <location>
        <begin position="1"/>
        <end position="122"/>
    </location>
</feature>
<evidence type="ECO:0000256" key="7">
    <source>
        <dbReference type="ARBA" id="ARBA00022605"/>
    </source>
</evidence>
<proteinExistence type="inferred from homology"/>
<dbReference type="EC" id="4.2.1.33" evidence="10"/>
<comment type="subunit">
    <text evidence="5 10">Heterodimer of LeuC and LeuD.</text>
</comment>
<keyword evidence="13" id="KW-1185">Reference proteome</keyword>
<name>A0A918S2K2_9GAMM</name>
<protein>
    <recommendedName>
        <fullName evidence="10">3-isopropylmalate dehydratase small subunit</fullName>
        <ecNumber evidence="10">4.2.1.33</ecNumber>
    </recommendedName>
    <alternativeName>
        <fullName evidence="10">Alpha-IPM isomerase</fullName>
        <shortName evidence="10">IPMI</shortName>
    </alternativeName>
    <alternativeName>
        <fullName evidence="10">Isopropylmalate isomerase</fullName>
    </alternativeName>
</protein>
<dbReference type="InterPro" id="IPR050075">
    <property type="entry name" value="LeuD"/>
</dbReference>
<comment type="pathway">
    <text evidence="3 10">Amino-acid biosynthesis; L-leucine biosynthesis; L-leucine from 3-methyl-2-oxobutanoate: step 2/4.</text>
</comment>
<evidence type="ECO:0000313" key="12">
    <source>
        <dbReference type="EMBL" id="GHA21801.1"/>
    </source>
</evidence>
<sequence length="204" mass="23203">MEKYTKHTSVAALMNRSNVDTDQIIAKQFLKKVERTGFGIHLFHDWRYLEDGTLNPDFELNNPKFKDARILVAGDNFGCGSSREHAPWAIDDYGFNTIISTSFADIFYNNCFKNGILPIVVDAPTLKALMSEIRENEGVSFTVDLENQSVSTPGGIEVKFDIDGFRKHNLLAGLDDIGLTLKHTDKIDQYEEQHKQKFPWLWAS</sequence>